<dbReference type="SMART" id="SM00382">
    <property type="entry name" value="AAA"/>
    <property type="match status" value="1"/>
</dbReference>
<dbReference type="GO" id="GO:0005524">
    <property type="term" value="F:ATP binding"/>
    <property type="evidence" value="ECO:0007669"/>
    <property type="project" value="InterPro"/>
</dbReference>
<dbReference type="InterPro" id="IPR056599">
    <property type="entry name" value="AAA_lid_fung"/>
</dbReference>
<dbReference type="CDD" id="cd19481">
    <property type="entry name" value="RecA-like_protease"/>
    <property type="match status" value="1"/>
</dbReference>
<dbReference type="SUPFAM" id="SSF52540">
    <property type="entry name" value="P-loop containing nucleoside triphosphate hydrolases"/>
    <property type="match status" value="1"/>
</dbReference>
<gene>
    <name evidence="3" type="ORF">CPLU01_15523</name>
</gene>
<comment type="caution">
    <text evidence="3">The sequence shown here is derived from an EMBL/GenBank/DDBJ whole genome shotgun (WGS) entry which is preliminary data.</text>
</comment>
<keyword evidence="4" id="KW-1185">Reference proteome</keyword>
<accession>A0A8H6MV26</accession>
<dbReference type="AlphaFoldDB" id="A0A8H6MV26"/>
<evidence type="ECO:0000259" key="2">
    <source>
        <dbReference type="SMART" id="SM00382"/>
    </source>
</evidence>
<reference evidence="3" key="1">
    <citation type="journal article" date="2020" name="Phytopathology">
        <title>Genome Sequence Resources of Colletotrichum truncatum, C. plurivorum, C. musicola, and C. sojae: Four Species Pathogenic to Soybean (Glycine max).</title>
        <authorList>
            <person name="Rogerio F."/>
            <person name="Boufleur T.R."/>
            <person name="Ciampi-Guillardi M."/>
            <person name="Sukno S.A."/>
            <person name="Thon M.R."/>
            <person name="Massola Junior N.S."/>
            <person name="Baroncelli R."/>
        </authorList>
    </citation>
    <scope>NUCLEOTIDE SEQUENCE</scope>
    <source>
        <strain evidence="3">LFN00145</strain>
    </source>
</reference>
<dbReference type="PANTHER" id="PTHR46411">
    <property type="entry name" value="FAMILY ATPASE, PUTATIVE-RELATED"/>
    <property type="match status" value="1"/>
</dbReference>
<dbReference type="InterPro" id="IPR003959">
    <property type="entry name" value="ATPase_AAA_core"/>
</dbReference>
<protein>
    <recommendedName>
        <fullName evidence="2">AAA+ ATPase domain-containing protein</fullName>
    </recommendedName>
</protein>
<evidence type="ECO:0000256" key="1">
    <source>
        <dbReference type="SAM" id="MobiDB-lite"/>
    </source>
</evidence>
<name>A0A8H6MV26_9PEZI</name>
<feature type="domain" description="AAA+ ATPase" evidence="2">
    <location>
        <begin position="618"/>
        <end position="745"/>
    </location>
</feature>
<organism evidence="3 4">
    <name type="scientific">Colletotrichum plurivorum</name>
    <dbReference type="NCBI Taxonomy" id="2175906"/>
    <lineage>
        <taxon>Eukaryota</taxon>
        <taxon>Fungi</taxon>
        <taxon>Dikarya</taxon>
        <taxon>Ascomycota</taxon>
        <taxon>Pezizomycotina</taxon>
        <taxon>Sordariomycetes</taxon>
        <taxon>Hypocreomycetidae</taxon>
        <taxon>Glomerellales</taxon>
        <taxon>Glomerellaceae</taxon>
        <taxon>Colletotrichum</taxon>
        <taxon>Colletotrichum orchidearum species complex</taxon>
    </lineage>
</organism>
<dbReference type="Pfam" id="PF00004">
    <property type="entry name" value="AAA"/>
    <property type="match status" value="1"/>
</dbReference>
<feature type="region of interest" description="Disordered" evidence="1">
    <location>
        <begin position="326"/>
        <end position="345"/>
    </location>
</feature>
<evidence type="ECO:0000313" key="4">
    <source>
        <dbReference type="Proteomes" id="UP000654918"/>
    </source>
</evidence>
<dbReference type="InterPro" id="IPR003593">
    <property type="entry name" value="AAA+_ATPase"/>
</dbReference>
<sequence length="846" mass="96611">MLDENIEDVAVTMDACRESLEPFYRLRGSFVSLFVLVLGGRDDVADFPHPDPTLDDGFIPKVPSHEVDHTTESIVEQNLLLAATGSQKTAQQPRAHDPVPDPVRSPSGDDQPFDFNTGPFGVATVDEPILRSSKMDPNTAPHFSRYINTDGNTFADIQRTPQKWEFEQQQQRQRQIFHQMALYNRLAKRFQTGEAAPQTQPKVQIGLEGIVPSETTHDASSINELKRQIQELQRENKRLKRSGAEPALGKSTWQVFHCIEDEDFDPDEDEDDCSGAVFLSQPTWDVVHDQLHLKGHLPISDPTTYVRRKPNVTFVVHNYYTDEHRLGEAKSASQKNEPLPSPKPARQSIRIVSADMAAATEEFLNRQPNFRRDFPNLKVRPPMQAPYMWWYHYRKSRMVERLPPDKAELLGILTTWIDENYTDLYDQVDSQLKRGMVSYVSMEFLIRPEDILVSKTNDGFKCQLATSWVQSTHERSPYENPTAEQSQQDESQHLPTWSWGVHAWSYSYDGVIRKRTKTVEVLLHAASAEDEVSIGNLDNVPLRFLNQQVHATLEHRGKTFWACRKRKLVSYTDETSDLSCAAFDHLVATSDTKEIIQALITNQLTSEIGTDVIASKGNGLIMLLHGGPGTGKTFTAESVAEMAERPLYPVTCGDIGTKPEQVEAYLESVFHLGKLWGCVVLLDEAEVFLEQRTLSDLDRNALVSVFLRALEYYEGILILTSNRVGTFDEAFKSRIQLALHYEPLRKPQRRQIWKNFFDRLDSMGESRIDFANVEKHLDRLSEYQMNGRQIRNAITTARQLAQYKDETMMFTHLRHAIEVTGEFDKYLEDVHRGCADEEIAREEGVR</sequence>
<dbReference type="GO" id="GO:0016887">
    <property type="term" value="F:ATP hydrolysis activity"/>
    <property type="evidence" value="ECO:0007669"/>
    <property type="project" value="InterPro"/>
</dbReference>
<dbReference type="Proteomes" id="UP000654918">
    <property type="component" value="Unassembled WGS sequence"/>
</dbReference>
<dbReference type="Pfam" id="PF23232">
    <property type="entry name" value="AAA_lid_13"/>
    <property type="match status" value="1"/>
</dbReference>
<proteinExistence type="predicted"/>
<dbReference type="Gene3D" id="3.40.50.300">
    <property type="entry name" value="P-loop containing nucleotide triphosphate hydrolases"/>
    <property type="match status" value="1"/>
</dbReference>
<dbReference type="PANTHER" id="PTHR46411:SF2">
    <property type="entry name" value="AAA+ ATPASE DOMAIN-CONTAINING PROTEIN"/>
    <property type="match status" value="1"/>
</dbReference>
<feature type="region of interest" description="Disordered" evidence="1">
    <location>
        <begin position="85"/>
        <end position="112"/>
    </location>
</feature>
<evidence type="ECO:0000313" key="3">
    <source>
        <dbReference type="EMBL" id="KAF6809330.1"/>
    </source>
</evidence>
<dbReference type="InterPro" id="IPR027417">
    <property type="entry name" value="P-loop_NTPase"/>
</dbReference>
<dbReference type="EMBL" id="WIGO01000540">
    <property type="protein sequence ID" value="KAF6809330.1"/>
    <property type="molecule type" value="Genomic_DNA"/>
</dbReference>